<protein>
    <submittedName>
        <fullName evidence="1">Uncharacterized protein</fullName>
    </submittedName>
</protein>
<gene>
    <name evidence="1" type="ORF">UFOVP509_4</name>
</gene>
<dbReference type="EMBL" id="LR796479">
    <property type="protein sequence ID" value="CAB4146944.1"/>
    <property type="molecule type" value="Genomic_DNA"/>
</dbReference>
<accession>A0A6J5MJP7</accession>
<sequence length="387" mass="42269">MSAELVGLGFTTSDAKTGQRIQANVVIHGGDDLNFTAASTGDGGDLGFVFANVGRGKGSITISKPGYLTRVIDCDFPTVPNLDYALEPVALPRPSRADMLNVRANFCNIYDPTNGLPMFTAYFPVKQNWLQPLVDAGSTHVTLSPECAYPGYWVPPFDWRDRPQDFAACVTKITQTVGANGKALTPIVFLDNGGPDPLPRIQRYWPNLINALRSASVLDRCILVPAWEPVQGDWSSYALSEALKFLKALAPDNLIGWHGSPTRWVGSSNPVEPNDPWQGGESDFYKSHGGEFIDICFYQAQAKSVFQGACNPADDDCWLNRWTDGVIRLGNGVNGWRILPICLAEGPAYTFTRKQSTPEQARQWATNGDLLAKSYGVTVSFMNGLPL</sequence>
<organism evidence="1">
    <name type="scientific">uncultured Caudovirales phage</name>
    <dbReference type="NCBI Taxonomy" id="2100421"/>
    <lineage>
        <taxon>Viruses</taxon>
        <taxon>Duplodnaviria</taxon>
        <taxon>Heunggongvirae</taxon>
        <taxon>Uroviricota</taxon>
        <taxon>Caudoviricetes</taxon>
        <taxon>Peduoviridae</taxon>
        <taxon>Maltschvirus</taxon>
        <taxon>Maltschvirus maltsch</taxon>
    </lineage>
</organism>
<name>A0A6J5MJP7_9CAUD</name>
<proteinExistence type="predicted"/>
<evidence type="ECO:0000313" key="1">
    <source>
        <dbReference type="EMBL" id="CAB4146944.1"/>
    </source>
</evidence>
<reference evidence="1" key="1">
    <citation type="submission" date="2020-04" db="EMBL/GenBank/DDBJ databases">
        <authorList>
            <person name="Chiriac C."/>
            <person name="Salcher M."/>
            <person name="Ghai R."/>
            <person name="Kavagutti S V."/>
        </authorList>
    </citation>
    <scope>NUCLEOTIDE SEQUENCE</scope>
</reference>